<evidence type="ECO:0000256" key="10">
    <source>
        <dbReference type="SAM" id="Phobius"/>
    </source>
</evidence>
<sequence length="1240" mass="133939">MRSLPTYGSIALGQSYSHHPVETAGLLSRLTFSWVTSLIKLGNQRQLQGGDLWPLPQATKCAAVGGRVGPVFASTHSLLRTFVIVFGGQTLVVGILQLVGMVLSLAGPIVLQRVVSTMSTADPVQLLQPVGLLFGAKVVQAIVQTQAAVQNELLYVASSSALQDVLFHKTLALSAASRRTTSTGEVANLIASDTTWLLSVTYRANQLWILPLQVAAVLGLLWIHLGAAMLVGVGLLIATLFVNRVLASRQRSNYLHVMELKDVRMKVVNEVFGAMTTVKLQSWEEVYEYRIQQLRAAELKALRTQAWFNAGVVAMNYATPVLLATASFATHVLWLKQPLSAPTAFAALSLFAMIKAPMTELPEVLANWLQASVSYGRINAFLAMPETDPAAVTCFTDDDIAVDIVGGVFGYEKGRPVLPDVNLCIRRGELVVLHGPVGGGKTTLCLTLLGEVDADSGTVAVGGRIAYFGQQPWLQSTTIRNNILFGLPFDSTKYNAVLDACALHTDLAAFAAGDSTEIGAKGVTVSGGQKARIALARACYSGADIFILDAPLAAVDAIVQNEIFTKCILGLLRHKTVVLVTHSPDIIASPFVDRTIEIRGGQLFENHARKQSNAPASVVASLPMWSGKVQHSLSVYPAAPANTDGTVDEEQAEEERSNGRVSSAVVASYIHAIGGWSICFSLLFIQCVWQGLQVGSDLWLSYWTGDAKAFQAATTYVMSVYTVLALGSALIVVCRSLAVSWSGLAASRMLFDSLIRSLLRAPLGFFDTTPVGRVLQRFAGDMNLVDSRLPFSISAFLGSLFTLLVSIATTMVVLGYLSIALVPLLYIYFTIGSVYIRPARELERLAQTTQAPVLTHIAESIDGAVVVRAFGHGHRFQLQHQANVDRHHKATLASDLTGQWFGFWIQLVSAAMLLVSTASLVYLRDSLSPGLAGLVFAYALQTTANLEGLVTVWSMVETAMVAPERIATYLAVEPEAARVIVGSTPLAWPTSGCVTFERVSFRYKPEDPLVLSDLSFDVAAGEKIGIVGRTGAGKSSLVMALFRIREVTAGSIRIDGLDTCNVGLKTLRESMCVVSQSPVLIRGSLRDVLDPTTAYADDQLWDVLKKVKLAKRVEMAPGQLQSRVEENGDNFSVGERQMLALARALLRKTKIVVLDEATAAIDRRNDENIQQVIRDAFEGTTVLTIAHRLDTVLDCNRILVLDKGRCVEFDTPQRLLAAGNGTFFDLCDEGGYLKRIALSE</sequence>
<dbReference type="Gene3D" id="3.40.50.300">
    <property type="entry name" value="P-loop containing nucleotide triphosphate hydrolases"/>
    <property type="match status" value="2"/>
</dbReference>
<feature type="transmembrane region" description="Helical" evidence="10">
    <location>
        <begin position="221"/>
        <end position="242"/>
    </location>
</feature>
<evidence type="ECO:0000259" key="12">
    <source>
        <dbReference type="PROSITE" id="PS50929"/>
    </source>
</evidence>
<keyword evidence="6" id="KW-0547">Nucleotide-binding</keyword>
<feature type="transmembrane region" description="Helical" evidence="10">
    <location>
        <begin position="82"/>
        <end position="111"/>
    </location>
</feature>
<dbReference type="SUPFAM" id="SSF90123">
    <property type="entry name" value="ABC transporter transmembrane region"/>
    <property type="match status" value="2"/>
</dbReference>
<evidence type="ECO:0000259" key="11">
    <source>
        <dbReference type="PROSITE" id="PS50893"/>
    </source>
</evidence>
<comment type="similarity">
    <text evidence="2">Belongs to the ABC transporter superfamily. ABCC family. Conjugate transporter (TC 3.A.1.208) subfamily.</text>
</comment>
<feature type="transmembrane region" description="Helical" evidence="10">
    <location>
        <begin position="789"/>
        <end position="808"/>
    </location>
</feature>
<feature type="domain" description="ABC transmembrane type-1" evidence="12">
    <location>
        <begin position="682"/>
        <end position="958"/>
    </location>
</feature>
<name>A0A1V9Z015_ACHHY</name>
<feature type="transmembrane region" description="Helical" evidence="10">
    <location>
        <begin position="712"/>
        <end position="734"/>
    </location>
</feature>
<evidence type="ECO:0000256" key="5">
    <source>
        <dbReference type="ARBA" id="ARBA00022737"/>
    </source>
</evidence>
<dbReference type="PANTHER" id="PTHR24223:SF443">
    <property type="entry name" value="MULTIDRUG-RESISTANCE LIKE PROTEIN 1, ISOFORM I"/>
    <property type="match status" value="1"/>
</dbReference>
<dbReference type="GO" id="GO:0140359">
    <property type="term" value="F:ABC-type transporter activity"/>
    <property type="evidence" value="ECO:0007669"/>
    <property type="project" value="InterPro"/>
</dbReference>
<dbReference type="Pfam" id="PF00664">
    <property type="entry name" value="ABC_membrane"/>
    <property type="match status" value="2"/>
</dbReference>
<dbReference type="InterPro" id="IPR050173">
    <property type="entry name" value="ABC_transporter_C-like"/>
</dbReference>
<feature type="transmembrane region" description="Helical" evidence="10">
    <location>
        <begin position="814"/>
        <end position="836"/>
    </location>
</feature>
<dbReference type="Pfam" id="PF00005">
    <property type="entry name" value="ABC_tran"/>
    <property type="match status" value="2"/>
</dbReference>
<protein>
    <submittedName>
        <fullName evidence="13">ATP-binding Cassette (ABC) Superfamily</fullName>
    </submittedName>
</protein>
<dbReference type="InterPro" id="IPR011527">
    <property type="entry name" value="ABC1_TM_dom"/>
</dbReference>
<dbReference type="GO" id="GO:0016887">
    <property type="term" value="F:ATP hydrolysis activity"/>
    <property type="evidence" value="ECO:0007669"/>
    <property type="project" value="InterPro"/>
</dbReference>
<feature type="domain" description="ABC transporter" evidence="11">
    <location>
        <begin position="994"/>
        <end position="1228"/>
    </location>
</feature>
<dbReference type="InterPro" id="IPR044726">
    <property type="entry name" value="ABCC_6TM_D2"/>
</dbReference>
<dbReference type="FunFam" id="3.40.50.300:FF:000610">
    <property type="entry name" value="Multidrug resistance-associated ABC transporter"/>
    <property type="match status" value="1"/>
</dbReference>
<dbReference type="CDD" id="cd18580">
    <property type="entry name" value="ABC_6TM_ABCC_D2"/>
    <property type="match status" value="1"/>
</dbReference>
<dbReference type="FunFam" id="3.40.50.300:FF:000973">
    <property type="entry name" value="Multidrug resistance-associated protein 4"/>
    <property type="match status" value="1"/>
</dbReference>
<keyword evidence="5" id="KW-0677">Repeat</keyword>
<dbReference type="STRING" id="1202772.A0A1V9Z015"/>
<dbReference type="InterPro" id="IPR036640">
    <property type="entry name" value="ABC1_TM_sf"/>
</dbReference>
<dbReference type="PROSITE" id="PS00211">
    <property type="entry name" value="ABC_TRANSPORTER_1"/>
    <property type="match status" value="1"/>
</dbReference>
<dbReference type="CDD" id="cd03244">
    <property type="entry name" value="ABCC_MRP_domain2"/>
    <property type="match status" value="1"/>
</dbReference>
<evidence type="ECO:0000256" key="2">
    <source>
        <dbReference type="ARBA" id="ARBA00009726"/>
    </source>
</evidence>
<feature type="domain" description="ABC transmembrane type-1" evidence="12">
    <location>
        <begin position="91"/>
        <end position="370"/>
    </location>
</feature>
<comment type="subcellular location">
    <subcellularLocation>
        <location evidence="1">Vacuole membrane</location>
        <topology evidence="1">Multi-pass membrane protein</topology>
    </subcellularLocation>
</comment>
<dbReference type="InterPro" id="IPR003439">
    <property type="entry name" value="ABC_transporter-like_ATP-bd"/>
</dbReference>
<keyword evidence="9 10" id="KW-0472">Membrane</keyword>
<evidence type="ECO:0000256" key="7">
    <source>
        <dbReference type="ARBA" id="ARBA00022840"/>
    </source>
</evidence>
<evidence type="ECO:0000313" key="14">
    <source>
        <dbReference type="Proteomes" id="UP000243579"/>
    </source>
</evidence>
<evidence type="ECO:0000256" key="8">
    <source>
        <dbReference type="ARBA" id="ARBA00022989"/>
    </source>
</evidence>
<evidence type="ECO:0000313" key="13">
    <source>
        <dbReference type="EMBL" id="OQR91301.1"/>
    </source>
</evidence>
<dbReference type="PROSITE" id="PS50929">
    <property type="entry name" value="ABC_TM1F"/>
    <property type="match status" value="2"/>
</dbReference>
<dbReference type="InterPro" id="IPR017871">
    <property type="entry name" value="ABC_transporter-like_CS"/>
</dbReference>
<evidence type="ECO:0000256" key="6">
    <source>
        <dbReference type="ARBA" id="ARBA00022741"/>
    </source>
</evidence>
<evidence type="ECO:0000256" key="3">
    <source>
        <dbReference type="ARBA" id="ARBA00022448"/>
    </source>
</evidence>
<dbReference type="AlphaFoldDB" id="A0A1V9Z015"/>
<dbReference type="EMBL" id="JNBR01000542">
    <property type="protein sequence ID" value="OQR91301.1"/>
    <property type="molecule type" value="Genomic_DNA"/>
</dbReference>
<dbReference type="CDD" id="cd03250">
    <property type="entry name" value="ABCC_MRP_domain1"/>
    <property type="match status" value="1"/>
</dbReference>
<evidence type="ECO:0000256" key="9">
    <source>
        <dbReference type="ARBA" id="ARBA00023136"/>
    </source>
</evidence>
<feature type="domain" description="ABC transporter" evidence="11">
    <location>
        <begin position="395"/>
        <end position="625"/>
    </location>
</feature>
<gene>
    <name evidence="13" type="ORF">ACHHYP_04804</name>
</gene>
<organism evidence="13 14">
    <name type="scientific">Achlya hypogyna</name>
    <name type="common">Oomycete</name>
    <name type="synonym">Protoachlya hypogyna</name>
    <dbReference type="NCBI Taxonomy" id="1202772"/>
    <lineage>
        <taxon>Eukaryota</taxon>
        <taxon>Sar</taxon>
        <taxon>Stramenopiles</taxon>
        <taxon>Oomycota</taxon>
        <taxon>Saprolegniomycetes</taxon>
        <taxon>Saprolegniales</taxon>
        <taxon>Achlyaceae</taxon>
        <taxon>Achlya</taxon>
    </lineage>
</organism>
<dbReference type="InterPro" id="IPR044746">
    <property type="entry name" value="ABCC_6TM_D1"/>
</dbReference>
<keyword evidence="14" id="KW-1185">Reference proteome</keyword>
<keyword evidence="7 13" id="KW-0067">ATP-binding</keyword>
<feature type="transmembrane region" description="Helical" evidence="10">
    <location>
        <begin position="666"/>
        <end position="692"/>
    </location>
</feature>
<dbReference type="InterPro" id="IPR003593">
    <property type="entry name" value="AAA+_ATPase"/>
</dbReference>
<accession>A0A1V9Z015</accession>
<dbReference type="Gene3D" id="1.20.1560.10">
    <property type="entry name" value="ABC transporter type 1, transmembrane domain"/>
    <property type="match status" value="2"/>
</dbReference>
<dbReference type="PROSITE" id="PS50893">
    <property type="entry name" value="ABC_TRANSPORTER_2"/>
    <property type="match status" value="2"/>
</dbReference>
<dbReference type="CDD" id="cd18579">
    <property type="entry name" value="ABC_6TM_ABCC_D1"/>
    <property type="match status" value="1"/>
</dbReference>
<dbReference type="InterPro" id="IPR027417">
    <property type="entry name" value="P-loop_NTPase"/>
</dbReference>
<keyword evidence="4 10" id="KW-0812">Transmembrane</keyword>
<reference evidence="13 14" key="1">
    <citation type="journal article" date="2014" name="Genome Biol. Evol.">
        <title>The secreted proteins of Achlya hypogyna and Thraustotheca clavata identify the ancestral oomycete secretome and reveal gene acquisitions by horizontal gene transfer.</title>
        <authorList>
            <person name="Misner I."/>
            <person name="Blouin N."/>
            <person name="Leonard G."/>
            <person name="Richards T.A."/>
            <person name="Lane C.E."/>
        </authorList>
    </citation>
    <scope>NUCLEOTIDE SEQUENCE [LARGE SCALE GENOMIC DNA]</scope>
    <source>
        <strain evidence="13 14">ATCC 48635</strain>
    </source>
</reference>
<proteinExistence type="inferred from homology"/>
<dbReference type="SMART" id="SM00382">
    <property type="entry name" value="AAA"/>
    <property type="match status" value="2"/>
</dbReference>
<dbReference type="PANTHER" id="PTHR24223">
    <property type="entry name" value="ATP-BINDING CASSETTE SUB-FAMILY C"/>
    <property type="match status" value="1"/>
</dbReference>
<dbReference type="FunFam" id="1.20.1560.10:FF:000063">
    <property type="entry name" value="Multidrug resistance protein ABC transporter"/>
    <property type="match status" value="1"/>
</dbReference>
<dbReference type="SUPFAM" id="SSF52540">
    <property type="entry name" value="P-loop containing nucleoside triphosphate hydrolases"/>
    <property type="match status" value="2"/>
</dbReference>
<evidence type="ECO:0000256" key="1">
    <source>
        <dbReference type="ARBA" id="ARBA00004128"/>
    </source>
</evidence>
<keyword evidence="8 10" id="KW-1133">Transmembrane helix</keyword>
<dbReference type="GO" id="GO:0005524">
    <property type="term" value="F:ATP binding"/>
    <property type="evidence" value="ECO:0007669"/>
    <property type="project" value="UniProtKB-KW"/>
</dbReference>
<dbReference type="OrthoDB" id="6500128at2759"/>
<dbReference type="GO" id="GO:0005774">
    <property type="term" value="C:vacuolar membrane"/>
    <property type="evidence" value="ECO:0007669"/>
    <property type="project" value="UniProtKB-SubCell"/>
</dbReference>
<feature type="transmembrane region" description="Helical" evidence="10">
    <location>
        <begin position="901"/>
        <end position="923"/>
    </location>
</feature>
<comment type="caution">
    <text evidence="13">The sequence shown here is derived from an EMBL/GenBank/DDBJ whole genome shotgun (WGS) entry which is preliminary data.</text>
</comment>
<evidence type="ECO:0000256" key="4">
    <source>
        <dbReference type="ARBA" id="ARBA00022692"/>
    </source>
</evidence>
<dbReference type="Proteomes" id="UP000243579">
    <property type="component" value="Unassembled WGS sequence"/>
</dbReference>
<keyword evidence="3" id="KW-0813">Transport</keyword>